<dbReference type="Proteomes" id="UP000272942">
    <property type="component" value="Unassembled WGS sequence"/>
</dbReference>
<accession>A0A183A6N4</accession>
<reference evidence="2 3" key="2">
    <citation type="submission" date="2018-11" db="EMBL/GenBank/DDBJ databases">
        <authorList>
            <consortium name="Pathogen Informatics"/>
        </authorList>
    </citation>
    <scope>NUCLEOTIDE SEQUENCE [LARGE SCALE GENOMIC DNA]</scope>
    <source>
        <strain evidence="2 3">Egypt</strain>
    </source>
</reference>
<organism evidence="4">
    <name type="scientific">Echinostoma caproni</name>
    <dbReference type="NCBI Taxonomy" id="27848"/>
    <lineage>
        <taxon>Eukaryota</taxon>
        <taxon>Metazoa</taxon>
        <taxon>Spiralia</taxon>
        <taxon>Lophotrochozoa</taxon>
        <taxon>Platyhelminthes</taxon>
        <taxon>Trematoda</taxon>
        <taxon>Digenea</taxon>
        <taxon>Plagiorchiida</taxon>
        <taxon>Echinostomata</taxon>
        <taxon>Echinostomatoidea</taxon>
        <taxon>Echinostomatidae</taxon>
        <taxon>Echinostoma</taxon>
    </lineage>
</organism>
<dbReference type="OrthoDB" id="6240246at2759"/>
<feature type="region of interest" description="Disordered" evidence="1">
    <location>
        <begin position="291"/>
        <end position="318"/>
    </location>
</feature>
<evidence type="ECO:0000256" key="1">
    <source>
        <dbReference type="SAM" id="MobiDB-lite"/>
    </source>
</evidence>
<evidence type="ECO:0000313" key="2">
    <source>
        <dbReference type="EMBL" id="VDP66991.1"/>
    </source>
</evidence>
<keyword evidence="3" id="KW-1185">Reference proteome</keyword>
<sequence length="355" mass="40192">MVGRSRSVGQLNQLLKISVRVEHYVELSTKDTFDTIVFQNRLRQHFTIPWREPKKPIKTRLCVSYTSLILTSASWWPYRQQRCLDFESVQRFLTFHQAGRYCAIGMQDDGLSEKQFIVLLTKSIADLDQLLRVMQTQLSLWKRTPQTGTEPDHPISVVNSRLSALKAQSLASPRSNLIGPRPKTLDKGNNQLPLLAACSLPGTDRRSNVNPPSGSSLYSSTIMLNACQCKPEHLPRIDLTSPEEKLKVAKVNGLSQSPRVLICNTPRSTPGMEIICKEDPKTVVSPTQTYPAKRTNQNGNHRTYCRSQPPDSKFPETDSQSWEVDVKYIRYDPVLGNVLDDHGSVYLYTAHQISR</sequence>
<dbReference type="WBParaSite" id="ECPE_0000262201-mRNA-1">
    <property type="protein sequence ID" value="ECPE_0000262201-mRNA-1"/>
    <property type="gene ID" value="ECPE_0000262201"/>
</dbReference>
<dbReference type="EMBL" id="UZAN01039737">
    <property type="protein sequence ID" value="VDP66991.1"/>
    <property type="molecule type" value="Genomic_DNA"/>
</dbReference>
<proteinExistence type="predicted"/>
<evidence type="ECO:0000313" key="4">
    <source>
        <dbReference type="WBParaSite" id="ECPE_0000262201-mRNA-1"/>
    </source>
</evidence>
<evidence type="ECO:0000313" key="3">
    <source>
        <dbReference type="Proteomes" id="UP000272942"/>
    </source>
</evidence>
<reference evidence="4" key="1">
    <citation type="submission" date="2016-06" db="UniProtKB">
        <authorList>
            <consortium name="WormBaseParasite"/>
        </authorList>
    </citation>
    <scope>IDENTIFICATION</scope>
</reference>
<feature type="compositionally biased region" description="Polar residues" evidence="1">
    <location>
        <begin position="291"/>
        <end position="310"/>
    </location>
</feature>
<gene>
    <name evidence="2" type="ORF">ECPE_LOCUS2619</name>
</gene>
<name>A0A183A6N4_9TREM</name>
<protein>
    <submittedName>
        <fullName evidence="4">IRS-type PTB domain-containing protein</fullName>
    </submittedName>
</protein>
<dbReference type="AlphaFoldDB" id="A0A183A6N4"/>